<comment type="caution">
    <text evidence="1">The sequence shown here is derived from an EMBL/GenBank/DDBJ whole genome shotgun (WGS) entry which is preliminary data.</text>
</comment>
<evidence type="ECO:0000313" key="2">
    <source>
        <dbReference type="Proteomes" id="UP000029843"/>
    </source>
</evidence>
<organism evidence="1 2">
    <name type="scientific">Colwellia psychrerythraea</name>
    <name type="common">Vibrio psychroerythus</name>
    <dbReference type="NCBI Taxonomy" id="28229"/>
    <lineage>
        <taxon>Bacteria</taxon>
        <taxon>Pseudomonadati</taxon>
        <taxon>Pseudomonadota</taxon>
        <taxon>Gammaproteobacteria</taxon>
        <taxon>Alteromonadales</taxon>
        <taxon>Colwelliaceae</taxon>
        <taxon>Colwellia</taxon>
    </lineage>
</organism>
<dbReference type="PATRIC" id="fig|28229.4.peg.4226"/>
<accession>A0A099KAE9</accession>
<dbReference type="OrthoDB" id="6372157at2"/>
<sequence>MNDGSLRSYNAIIESTLSKAIHLAAQSPKNQALNRRGISGLCQLQGPTGGGKTSCLFQKGHDDDSAPALEIIDKNGYQSIFVTHRWNILHEVYKNASEAIGTDGSSITASVLYAQSENLVAAVTQRPLPHEEGYLSSDFPCPFISIEGMDKAGLFSKQETKEQLISACKKIKQIAIRIERMKAGTTYSSEYLALDEEKLGRLCSYVERLLLDNMKGVEKQLKINHKKYGDESEQYKAAEERLFCFRKNKWVRRVFPGIVWKDEKQHLLIMTTQKLFSSFYDGKSKVRMSSGDLAGHVIFIDEFDYQADVLQQLLSQAQLVQEPPECLGQLLEGGKRLLKRMHLVDVAPIPKIYESLNELILELEDSLSDKKINLSDARALLVPIEQQNSFKTQYLFRSDHLVTSERLSMQRAEHGYEVRIVDPSQQLANDALPIGDFLRLMEQFIRRFSLLVSDISVSQDEAQDYLLKLSRLLFDSANDYRPSYYSSALPNVSMFSLPRADLPELDTIRKSNLLPNTHANIFGLTNWLLKQNAADADIDPLRLQIKRAFLPTTPEGLLVSVCSRNLVYGLSATSCIERAVGSFDLRWIQSALKYTADARTGNKENSFLGEKFDKRPDAWFKKPIPYLPSKDDLVNQEIVIQHIQETKKSIRKSVLSLCVDKGLSQSDNTGDNELVNSLPSSFFRIDEMPISQFTNDHRSNLLLNILHVIELSSKKPKHKGQLAFVNSIRFFKKWLFEDEASLSRKKASWLRLSDVHIDQIVPSEFCSGFEDVFVPVMAHDKEMILCLLTAESQKRSHFRDVYQAAFDSGQIVLVLTQTASATNGINLDFTLPETGKQMDLSCLYLLESRHFYFSSSEGTDDGVDMAHAGYQLRNLEKLMRAGEISRQQHRKYILPIMENNSKGIADLNSIYKNTSDYIKNTASDIQQQIGRIERAWSHVPNIEIHLSKELSNILSKFSSLPVYVNNKNKISDLNNQLLDELLRRREDEQVDLLAFLMTPQQKGELAESIIDLKLVQGIREARESGVDKNNIVSIWNQLGKAVLQFDYAWKPIENVFGINSELYQWACIERPEGAKGNTLWYDPDTWQFFYEQQLPKLVKFNPTRLYEHISKSPVIVDWFNKRGYRTSFFPEANILEEQYIYHPKVIQRLLQGRLGEEAIKALLSDRQILTSSRVNDIRSFELFDFKVQEKPLFIDAKFWGNITLDNTDEQYQKWLSDGAKEETAPMGLIGKLESLQTVYGKNAKLIIANFVGRDAEQALHCFDDKLKSASASGASIFILDGCITSGAIEQHTLGFEQLVSIIESEGKD</sequence>
<dbReference type="RefSeq" id="WP_033095743.1">
    <property type="nucleotide sequence ID" value="NZ_JQED01000055.1"/>
</dbReference>
<proteinExistence type="predicted"/>
<name>A0A099KAE9_COLPS</name>
<gene>
    <name evidence="1" type="ORF">ND2E_0738</name>
</gene>
<dbReference type="EMBL" id="JQED01000055">
    <property type="protein sequence ID" value="KGJ87331.1"/>
    <property type="molecule type" value="Genomic_DNA"/>
</dbReference>
<dbReference type="Proteomes" id="UP000029843">
    <property type="component" value="Unassembled WGS sequence"/>
</dbReference>
<protein>
    <submittedName>
        <fullName evidence="1">Uncharacterized protein</fullName>
    </submittedName>
</protein>
<reference evidence="1 2" key="1">
    <citation type="submission" date="2014-08" db="EMBL/GenBank/DDBJ databases">
        <title>Genomic and Phenotypic Diversity of Colwellia psychrerythraea strains from Disparate Marine Basins.</title>
        <authorList>
            <person name="Techtmann S.M."/>
            <person name="Stelling S.C."/>
            <person name="Utturkar S.M."/>
            <person name="Alshibli N."/>
            <person name="Harris A."/>
            <person name="Brown S.D."/>
            <person name="Hazen T.C."/>
        </authorList>
    </citation>
    <scope>NUCLEOTIDE SEQUENCE [LARGE SCALE GENOMIC DNA]</scope>
    <source>
        <strain evidence="1 2">ND2E</strain>
    </source>
</reference>
<evidence type="ECO:0000313" key="1">
    <source>
        <dbReference type="EMBL" id="KGJ87331.1"/>
    </source>
</evidence>